<dbReference type="OrthoDB" id="7469032at2759"/>
<evidence type="ECO:0000313" key="4">
    <source>
        <dbReference type="Proteomes" id="UP000494106"/>
    </source>
</evidence>
<feature type="compositionally biased region" description="Pro residues" evidence="1">
    <location>
        <begin position="99"/>
        <end position="108"/>
    </location>
</feature>
<comment type="caution">
    <text evidence="2">The sequence shown here is derived from an EMBL/GenBank/DDBJ whole genome shotgun (WGS) entry which is preliminary data.</text>
</comment>
<feature type="region of interest" description="Disordered" evidence="1">
    <location>
        <begin position="205"/>
        <end position="230"/>
    </location>
</feature>
<proteinExistence type="predicted"/>
<feature type="compositionally biased region" description="Basic and acidic residues" evidence="1">
    <location>
        <begin position="82"/>
        <end position="92"/>
    </location>
</feature>
<accession>A0A8S0ZEE4</accession>
<feature type="compositionally biased region" description="Polar residues" evidence="1">
    <location>
        <begin position="56"/>
        <end position="71"/>
    </location>
</feature>
<feature type="compositionally biased region" description="Acidic residues" evidence="1">
    <location>
        <begin position="210"/>
        <end position="230"/>
    </location>
</feature>
<feature type="compositionally biased region" description="Low complexity" evidence="1">
    <location>
        <begin position="267"/>
        <end position="279"/>
    </location>
</feature>
<dbReference type="EMBL" id="CADEBC010000555">
    <property type="protein sequence ID" value="CAB3252402.1"/>
    <property type="molecule type" value="Genomic_DNA"/>
</dbReference>
<feature type="compositionally biased region" description="Polar residues" evidence="1">
    <location>
        <begin position="35"/>
        <end position="47"/>
    </location>
</feature>
<evidence type="ECO:0000313" key="2">
    <source>
        <dbReference type="EMBL" id="CAB3231873.1"/>
    </source>
</evidence>
<sequence length="744" mass="85003">MSRYYNEEWQRRKTYLIRSLFHDIPYRVLSPVLEESNQSSQTQISAESSRSRSSDANHTVESYPTSYEYQLTSESESSTPSESRRSDQRIADTGKTTPDPRPYSPLPPLIIEVEPNRHDEQEEFYAKLLLKMRKIYRRMFFEGKFISDEEFFESDIERAGLDNSCLNEEPSFNVNLESTREDNILKEITNVDKRCAVEDKSNENLSVDSSCDEDSDNDMEDIEQESCASNEDEINVDINETKAKCPHSHTHVHSERMETEDCESSESESSSSSESCCDSSSEDENDNPRIPNKKYLRENLKILRSTLAQTASATEMKDLHLEPQTELELNQLAMVNIVDWIEQRLNGKDPSTTPLKDLLDRIRETMLVFQEAKEEPAYSQMTFKADIHIDGTPLPQVRPSPIYEEPRIEVLSASVKKFSYEVTQSLPADSLPSITSSNSKISTSETTPILLYKQSPNRTQSFQGEEQPFELNSIPVHETSHEELMPSQMDKSKLEIITDTLVFGQQLEVARDVGKEESVSSPILTSTRRFMKPRKCSKTVFEDNQEHICTQPATEAKVDIEDSHCDVANRRKEDAAFVLRFRKTIEEHSLSVERNLTILENNEGSDKTPSSDESDAIMKEIEIMRTPRPDESKESTPTGANRFSSNVHDSSDQNIMASNVSDVTPVIEDDEHMSAVQQKHSEDIDDVLALLFNTTPELRESATAKDTLSSQMSSSRKRRFEERFRFVSGYFIFKIKIMGLVYPP</sequence>
<dbReference type="AlphaFoldDB" id="A0A8S0ZEE4"/>
<organism evidence="2 5">
    <name type="scientific">Arctia plantaginis</name>
    <name type="common">Wood tiger moth</name>
    <name type="synonym">Phalaena plantaginis</name>
    <dbReference type="NCBI Taxonomy" id="874455"/>
    <lineage>
        <taxon>Eukaryota</taxon>
        <taxon>Metazoa</taxon>
        <taxon>Ecdysozoa</taxon>
        <taxon>Arthropoda</taxon>
        <taxon>Hexapoda</taxon>
        <taxon>Insecta</taxon>
        <taxon>Pterygota</taxon>
        <taxon>Neoptera</taxon>
        <taxon>Endopterygota</taxon>
        <taxon>Lepidoptera</taxon>
        <taxon>Glossata</taxon>
        <taxon>Ditrysia</taxon>
        <taxon>Noctuoidea</taxon>
        <taxon>Erebidae</taxon>
        <taxon>Arctiinae</taxon>
        <taxon>Arctia</taxon>
    </lineage>
</organism>
<evidence type="ECO:0000313" key="3">
    <source>
        <dbReference type="EMBL" id="CAB3252402.1"/>
    </source>
</evidence>
<evidence type="ECO:0000313" key="5">
    <source>
        <dbReference type="Proteomes" id="UP000494256"/>
    </source>
</evidence>
<feature type="compositionally biased region" description="Polar residues" evidence="1">
    <location>
        <begin position="635"/>
        <end position="655"/>
    </location>
</feature>
<evidence type="ECO:0000256" key="1">
    <source>
        <dbReference type="SAM" id="MobiDB-lite"/>
    </source>
</evidence>
<protein>
    <submittedName>
        <fullName evidence="2">Uncharacterized protein</fullName>
    </submittedName>
</protein>
<name>A0A8S0ZEE4_ARCPL</name>
<feature type="region of interest" description="Disordered" evidence="1">
    <location>
        <begin position="623"/>
        <end position="655"/>
    </location>
</feature>
<dbReference type="EMBL" id="CADEBD010000289">
    <property type="protein sequence ID" value="CAB3231873.1"/>
    <property type="molecule type" value="Genomic_DNA"/>
</dbReference>
<feature type="region of interest" description="Disordered" evidence="1">
    <location>
        <begin position="242"/>
        <end position="292"/>
    </location>
</feature>
<reference evidence="4 5" key="1">
    <citation type="submission" date="2020-04" db="EMBL/GenBank/DDBJ databases">
        <authorList>
            <person name="Wallbank WR R."/>
            <person name="Pardo Diaz C."/>
            <person name="Kozak K."/>
            <person name="Martin S."/>
            <person name="Jiggins C."/>
            <person name="Moest M."/>
            <person name="Warren A I."/>
            <person name="Byers J.R.P. K."/>
            <person name="Montejo-Kovacevich G."/>
            <person name="Yen C E."/>
        </authorList>
    </citation>
    <scope>NUCLEOTIDE SEQUENCE [LARGE SCALE GENOMIC DNA]</scope>
</reference>
<dbReference type="Proteomes" id="UP000494256">
    <property type="component" value="Unassembled WGS sequence"/>
</dbReference>
<gene>
    <name evidence="3" type="ORF">APLA_LOCUS13503</name>
    <name evidence="2" type="ORF">APLA_LOCUS5367</name>
</gene>
<dbReference type="Proteomes" id="UP000494106">
    <property type="component" value="Unassembled WGS sequence"/>
</dbReference>
<feature type="compositionally biased region" description="Low complexity" evidence="1">
    <location>
        <begin position="72"/>
        <end position="81"/>
    </location>
</feature>
<feature type="region of interest" description="Disordered" evidence="1">
    <location>
        <begin position="34"/>
        <end position="108"/>
    </location>
</feature>
<keyword evidence="4" id="KW-1185">Reference proteome</keyword>
<feature type="compositionally biased region" description="Basic and acidic residues" evidence="1">
    <location>
        <begin position="623"/>
        <end position="634"/>
    </location>
</feature>